<evidence type="ECO:0000256" key="2">
    <source>
        <dbReference type="ARBA" id="ARBA00022603"/>
    </source>
</evidence>
<organism evidence="6 7">
    <name type="scientific">Rubripirellula obstinata</name>
    <dbReference type="NCBI Taxonomy" id="406547"/>
    <lineage>
        <taxon>Bacteria</taxon>
        <taxon>Pseudomonadati</taxon>
        <taxon>Planctomycetota</taxon>
        <taxon>Planctomycetia</taxon>
        <taxon>Pirellulales</taxon>
        <taxon>Pirellulaceae</taxon>
        <taxon>Rubripirellula</taxon>
    </lineage>
</organism>
<dbReference type="InterPro" id="IPR050953">
    <property type="entry name" value="N4_N6_ade-DNA_methylase"/>
</dbReference>
<evidence type="ECO:0000256" key="5">
    <source>
        <dbReference type="SAM" id="MobiDB-lite"/>
    </source>
</evidence>
<comment type="catalytic activity">
    <reaction evidence="4">
        <text>a 2'-deoxyadenosine in DNA + S-adenosyl-L-methionine = an N(6)-methyl-2'-deoxyadenosine in DNA + S-adenosyl-L-homocysteine + H(+)</text>
        <dbReference type="Rhea" id="RHEA:15197"/>
        <dbReference type="Rhea" id="RHEA-COMP:12418"/>
        <dbReference type="Rhea" id="RHEA-COMP:12419"/>
        <dbReference type="ChEBI" id="CHEBI:15378"/>
        <dbReference type="ChEBI" id="CHEBI:57856"/>
        <dbReference type="ChEBI" id="CHEBI:59789"/>
        <dbReference type="ChEBI" id="CHEBI:90615"/>
        <dbReference type="ChEBI" id="CHEBI:90616"/>
        <dbReference type="EC" id="2.1.1.72"/>
    </reaction>
</comment>
<dbReference type="InterPro" id="IPR029063">
    <property type="entry name" value="SAM-dependent_MTases_sf"/>
</dbReference>
<evidence type="ECO:0000313" key="6">
    <source>
        <dbReference type="EMBL" id="KAA1258011.1"/>
    </source>
</evidence>
<reference evidence="6 7" key="1">
    <citation type="submission" date="2019-08" db="EMBL/GenBank/DDBJ databases">
        <title>Deep-cultivation of Planctomycetes and their phenomic and genomic characterization uncovers novel biology.</title>
        <authorList>
            <person name="Wiegand S."/>
            <person name="Jogler M."/>
            <person name="Boedeker C."/>
            <person name="Pinto D."/>
            <person name="Vollmers J."/>
            <person name="Rivas-Marin E."/>
            <person name="Kohn T."/>
            <person name="Peeters S.H."/>
            <person name="Heuer A."/>
            <person name="Rast P."/>
            <person name="Oberbeckmann S."/>
            <person name="Bunk B."/>
            <person name="Jeske O."/>
            <person name="Meyerdierks A."/>
            <person name="Storesund J.E."/>
            <person name="Kallscheuer N."/>
            <person name="Luecker S."/>
            <person name="Lage O.M."/>
            <person name="Pohl T."/>
            <person name="Merkel B.J."/>
            <person name="Hornburger P."/>
            <person name="Mueller R.-W."/>
            <person name="Bruemmer F."/>
            <person name="Labrenz M."/>
            <person name="Spormann A.M."/>
            <person name="Op Den Camp H."/>
            <person name="Overmann J."/>
            <person name="Amann R."/>
            <person name="Jetten M.S.M."/>
            <person name="Mascher T."/>
            <person name="Medema M.H."/>
            <person name="Devos D.P."/>
            <person name="Kaster A.-K."/>
            <person name="Ovreas L."/>
            <person name="Rohde M."/>
            <person name="Galperin M.Y."/>
            <person name="Jogler C."/>
        </authorList>
    </citation>
    <scope>NUCLEOTIDE SEQUENCE [LARGE SCALE GENOMIC DNA]</scope>
    <source>
        <strain evidence="6 7">LF1</strain>
    </source>
</reference>
<dbReference type="PANTHER" id="PTHR33841:SF1">
    <property type="entry name" value="DNA METHYLTRANSFERASE A"/>
    <property type="match status" value="1"/>
</dbReference>
<gene>
    <name evidence="6" type="ORF">LF1_05020</name>
</gene>
<dbReference type="OrthoDB" id="9758243at2"/>
<keyword evidence="2 6" id="KW-0489">Methyltransferase</keyword>
<dbReference type="GO" id="GO:0009007">
    <property type="term" value="F:site-specific DNA-methyltransferase (adenine-specific) activity"/>
    <property type="evidence" value="ECO:0007669"/>
    <property type="project" value="UniProtKB-EC"/>
</dbReference>
<dbReference type="EMBL" id="VRLW01000001">
    <property type="protein sequence ID" value="KAA1258011.1"/>
    <property type="molecule type" value="Genomic_DNA"/>
</dbReference>
<comment type="caution">
    <text evidence="6">The sequence shown here is derived from an EMBL/GenBank/DDBJ whole genome shotgun (WGS) entry which is preliminary data.</text>
</comment>
<keyword evidence="3" id="KW-0808">Transferase</keyword>
<dbReference type="Gene3D" id="3.40.50.150">
    <property type="entry name" value="Vaccinia Virus protein VP39"/>
    <property type="match status" value="1"/>
</dbReference>
<dbReference type="EC" id="2.1.1.72" evidence="1"/>
<dbReference type="SUPFAM" id="SSF53335">
    <property type="entry name" value="S-adenosyl-L-methionine-dependent methyltransferases"/>
    <property type="match status" value="1"/>
</dbReference>
<feature type="region of interest" description="Disordered" evidence="5">
    <location>
        <begin position="420"/>
        <end position="451"/>
    </location>
</feature>
<protein>
    <recommendedName>
        <fullName evidence="1">site-specific DNA-methyltransferase (adenine-specific)</fullName>
        <ecNumber evidence="1">2.1.1.72</ecNumber>
    </recommendedName>
</protein>
<sequence>MATTSPEALRKIKRFDQLLAYLRDELDWPVEDFEFDEVTFDWDPEELGIEKSVAAKIQSIKQLRPLASGQQWGIFFVKFEPKRLPMVAMRRLLNKLVIKKRASSQSADQASWQMRDLLFVSEYGDGEGRKISFAQFTDASPGNLPTLKVLAWGETQTKLTLEDVDQKLRSHLTWPDDPSDAAAWRERWSGAFKHRHGHVIKTSKELATQLAELAKAIYEKAVEALEVETENGPLTKLLRAFQQALIQDLTPDSFADMYAQTITYGLFSAAVSSYAGDPKYNGRSEVTTDKMVQLVPNTNPFLREMLSTFLSAGGEGNTLNFDELGINDVVDLLNDEKTDIHSVIREFGAMGRDEDPVIHFYEDFLKAYNAELRFQRGVFYTPKPVVSYIVRSVHELLQTEFGLEDGLADTTTWGEMVERFNAQPNTSSTRKRVSPSTPPTSDESPQPLTIPDGMTADDPFVQILDPATGTATFLVEVIDVIHKTMTAKWKKAGKNQAQCRDAWNEYVSQHLLPRVYGYELMMAPYAIAHMKIGLKLTETGYGFHSDERASVFDKLTRTTQFTCSKSAWEMVSRSRARVASS</sequence>
<keyword evidence="7" id="KW-1185">Reference proteome</keyword>
<accession>A0A5B1CCP5</accession>
<proteinExistence type="predicted"/>
<dbReference type="PANTHER" id="PTHR33841">
    <property type="entry name" value="DNA METHYLTRANSFERASE YEEA-RELATED"/>
    <property type="match status" value="1"/>
</dbReference>
<evidence type="ECO:0000313" key="7">
    <source>
        <dbReference type="Proteomes" id="UP000322699"/>
    </source>
</evidence>
<name>A0A5B1CCP5_9BACT</name>
<dbReference type="GO" id="GO:0032259">
    <property type="term" value="P:methylation"/>
    <property type="evidence" value="ECO:0007669"/>
    <property type="project" value="UniProtKB-KW"/>
</dbReference>
<evidence type="ECO:0000256" key="1">
    <source>
        <dbReference type="ARBA" id="ARBA00011900"/>
    </source>
</evidence>
<dbReference type="Proteomes" id="UP000322699">
    <property type="component" value="Unassembled WGS sequence"/>
</dbReference>
<evidence type="ECO:0000256" key="4">
    <source>
        <dbReference type="ARBA" id="ARBA00047942"/>
    </source>
</evidence>
<dbReference type="RefSeq" id="WP_068264207.1">
    <property type="nucleotide sequence ID" value="NZ_LWSK01000057.1"/>
</dbReference>
<dbReference type="AlphaFoldDB" id="A0A5B1CCP5"/>
<evidence type="ECO:0000256" key="3">
    <source>
        <dbReference type="ARBA" id="ARBA00022679"/>
    </source>
</evidence>